<evidence type="ECO:0000256" key="2">
    <source>
        <dbReference type="ARBA" id="ARBA00008627"/>
    </source>
</evidence>
<keyword evidence="17" id="KW-1185">Reference proteome</keyword>
<feature type="domain" description="Phosphatidylglycerol lysyltransferase C-terminal" evidence="15">
    <location>
        <begin position="531"/>
        <end position="822"/>
    </location>
</feature>
<evidence type="ECO:0000256" key="4">
    <source>
        <dbReference type="ARBA" id="ARBA00021546"/>
    </source>
</evidence>
<evidence type="ECO:0000256" key="11">
    <source>
        <dbReference type="ARBA" id="ARBA00023251"/>
    </source>
</evidence>
<feature type="transmembrane region" description="Helical" evidence="14">
    <location>
        <begin position="372"/>
        <end position="392"/>
    </location>
</feature>
<evidence type="ECO:0000256" key="5">
    <source>
        <dbReference type="ARBA" id="ARBA00022475"/>
    </source>
</evidence>
<evidence type="ECO:0000256" key="10">
    <source>
        <dbReference type="ARBA" id="ARBA00023136"/>
    </source>
</evidence>
<keyword evidence="10 14" id="KW-0472">Membrane</keyword>
<dbReference type="GO" id="GO:0050071">
    <property type="term" value="F:phosphatidylglycerol lysyltransferase activity"/>
    <property type="evidence" value="ECO:0007669"/>
    <property type="project" value="UniProtKB-EC"/>
</dbReference>
<comment type="caution">
    <text evidence="16">The sequence shown here is derived from an EMBL/GenBank/DDBJ whole genome shotgun (WGS) entry which is preliminary data.</text>
</comment>
<dbReference type="SUPFAM" id="SSF55729">
    <property type="entry name" value="Acyl-CoA N-acyltransferases (Nat)"/>
    <property type="match status" value="1"/>
</dbReference>
<evidence type="ECO:0000256" key="7">
    <source>
        <dbReference type="ARBA" id="ARBA00022692"/>
    </source>
</evidence>
<keyword evidence="8 14" id="KW-1133">Transmembrane helix</keyword>
<feature type="transmembrane region" description="Helical" evidence="14">
    <location>
        <begin position="271"/>
        <end position="296"/>
    </location>
</feature>
<comment type="subcellular location">
    <subcellularLocation>
        <location evidence="1 14">Cell membrane</location>
        <topology evidence="1 14">Multi-pass membrane protein</topology>
    </subcellularLocation>
</comment>
<dbReference type="EC" id="2.3.2.3" evidence="3 14"/>
<dbReference type="RefSeq" id="WP_205002548.1">
    <property type="nucleotide sequence ID" value="NZ_JAFBER010000003.1"/>
</dbReference>
<dbReference type="Pfam" id="PF09924">
    <property type="entry name" value="LPG_synthase_C"/>
    <property type="match status" value="1"/>
</dbReference>
<dbReference type="InterPro" id="IPR022791">
    <property type="entry name" value="L-PG_synthase/AglD"/>
</dbReference>
<feature type="transmembrane region" description="Helical" evidence="14">
    <location>
        <begin position="449"/>
        <end position="469"/>
    </location>
</feature>
<feature type="transmembrane region" description="Helical" evidence="14">
    <location>
        <begin position="164"/>
        <end position="185"/>
    </location>
</feature>
<evidence type="ECO:0000256" key="8">
    <source>
        <dbReference type="ARBA" id="ARBA00022989"/>
    </source>
</evidence>
<protein>
    <recommendedName>
        <fullName evidence="4 14">Phosphatidylglycerol lysyltransferase</fullName>
        <ecNumber evidence="3 14">2.3.2.3</ecNumber>
    </recommendedName>
    <alternativeName>
        <fullName evidence="12 14">Lysylphosphatidylglycerol synthase</fullName>
    </alternativeName>
</protein>
<evidence type="ECO:0000259" key="15">
    <source>
        <dbReference type="Pfam" id="PF09924"/>
    </source>
</evidence>
<organism evidence="16 17">
    <name type="scientific">Scopulibacillus daqui</name>
    <dbReference type="NCBI Taxonomy" id="1469162"/>
    <lineage>
        <taxon>Bacteria</taxon>
        <taxon>Bacillati</taxon>
        <taxon>Bacillota</taxon>
        <taxon>Bacilli</taxon>
        <taxon>Bacillales</taxon>
        <taxon>Sporolactobacillaceae</taxon>
        <taxon>Scopulibacillus</taxon>
    </lineage>
</organism>
<feature type="transmembrane region" description="Helical" evidence="14">
    <location>
        <begin position="132"/>
        <end position="152"/>
    </location>
</feature>
<dbReference type="Proteomes" id="UP000808914">
    <property type="component" value="Unassembled WGS sequence"/>
</dbReference>
<keyword evidence="7 14" id="KW-0812">Transmembrane</keyword>
<feature type="transmembrane region" description="Helical" evidence="14">
    <location>
        <begin position="227"/>
        <end position="250"/>
    </location>
</feature>
<dbReference type="PANTHER" id="PTHR34697:SF2">
    <property type="entry name" value="PHOSPHATIDYLGLYCEROL LYSYLTRANSFERASE"/>
    <property type="match status" value="1"/>
</dbReference>
<evidence type="ECO:0000256" key="12">
    <source>
        <dbReference type="ARBA" id="ARBA00031899"/>
    </source>
</evidence>
<proteinExistence type="inferred from homology"/>
<dbReference type="NCBIfam" id="NF033480">
    <property type="entry name" value="bifunc_MprF"/>
    <property type="match status" value="1"/>
</dbReference>
<feature type="transmembrane region" description="Helical" evidence="14">
    <location>
        <begin position="92"/>
        <end position="111"/>
    </location>
</feature>
<name>A0ABS2PX32_9BACL</name>
<evidence type="ECO:0000256" key="13">
    <source>
        <dbReference type="ARBA" id="ARBA00047540"/>
    </source>
</evidence>
<feature type="transmembrane region" description="Helical" evidence="14">
    <location>
        <begin position="12"/>
        <end position="29"/>
    </location>
</feature>
<evidence type="ECO:0000313" key="17">
    <source>
        <dbReference type="Proteomes" id="UP000808914"/>
    </source>
</evidence>
<dbReference type="InterPro" id="IPR016181">
    <property type="entry name" value="Acyl_CoA_acyltransferase"/>
</dbReference>
<keyword evidence="5" id="KW-1003">Cell membrane</keyword>
<dbReference type="EMBL" id="JAFBER010000003">
    <property type="protein sequence ID" value="MBM7644596.1"/>
    <property type="molecule type" value="Genomic_DNA"/>
</dbReference>
<accession>A0ABS2PX32</accession>
<keyword evidence="16" id="KW-0012">Acyltransferase</keyword>
<feature type="transmembrane region" description="Helical" evidence="14">
    <location>
        <begin position="489"/>
        <end position="511"/>
    </location>
</feature>
<keyword evidence="9 14" id="KW-0443">Lipid metabolism</keyword>
<evidence type="ECO:0000256" key="6">
    <source>
        <dbReference type="ARBA" id="ARBA00022679"/>
    </source>
</evidence>
<evidence type="ECO:0000256" key="14">
    <source>
        <dbReference type="RuleBase" id="RU363042"/>
    </source>
</evidence>
<comment type="catalytic activity">
    <reaction evidence="13 14">
        <text>L-lysyl-tRNA(Lys) + a 1,2-diacyl-sn-glycero-3-phospho-(1'-sn-glycerol) = a 1,2-diacyl-sn-glycero-3-phospho-1'-(3'-O-L-lysyl)-sn-glycerol + tRNA(Lys)</text>
        <dbReference type="Rhea" id="RHEA:10668"/>
        <dbReference type="Rhea" id="RHEA-COMP:9696"/>
        <dbReference type="Rhea" id="RHEA-COMP:9697"/>
        <dbReference type="ChEBI" id="CHEBI:64716"/>
        <dbReference type="ChEBI" id="CHEBI:75792"/>
        <dbReference type="ChEBI" id="CHEBI:78442"/>
        <dbReference type="ChEBI" id="CHEBI:78529"/>
        <dbReference type="EC" id="2.3.2.3"/>
    </reaction>
</comment>
<feature type="transmembrane region" description="Helical" evidence="14">
    <location>
        <begin position="50"/>
        <end position="72"/>
    </location>
</feature>
<gene>
    <name evidence="14" type="primary">mprF</name>
    <name evidence="16" type="ORF">JOD45_000789</name>
</gene>
<sequence>MSSSIMKRITSIFKIVFPIFLILFIFYQGERELSRISIKKSFAAIKELHAGGFILTIIVGLLAVSVMCFYDYFLTRSVDAKIPLSKVFRVSWIANSFNNVIGFGGLAGVGLRSMLYRDHVEEGRSLLKSIAWMTPSVMNGLSILLWLVLFNVFPVRAVLHTQPWLWIAVIGAMLIAPAYLIYSFARNSKNISFKASLQYTVTSLAEWIAAGLVLFVIFRLVHIPISFLHVFGIFTVAGVTGLISLIPGGFGSFDLMILIGAQTLYPDQGTVLTALLIYRIVYYFIPFIIGLIFAALEMSETIKKKVEDHQIFTPAIETTSVIWKLQRLFLQKLANLTFPLLMICISGTIFFSVSIGVILLRYEVSSRLDFKIFFFLYMLLFGCGLILLFLIHEIYMRTKRVFYMVSIILVLTAILGIFTISLLVSIIILLVLVGLFLKRSSFVRESYPFSFATIGRTIVLAVLALAVYLKSSSLVLELLNQPHKLNFVFYGIAMGALIFAIVYISIFEFIFNKIHHQLPGEAPNFEKLQEFLEKNGGNALSHLGFLGDKRFFFSSDNKAMLQFAKSGHRLIVLGDPAGDPESFGKVLQEFHEAADYYGYTIILYQIDGENMAFYHDLGYRFFKLGEEAIVPLETFKISGKKRAGMRATFNRFNREGYVFELHSPPYSDKFMEDIKKVSDAWLGKKNEKGFSLGYFDVSYLSKAEIATLADSDGKIVAFMNLMPMYQEGYLSVDLMRYYPDSPSGIMDAMFIHLLQWAKEQGYKYFNAGMAPLSNVGQSQYSFLSERIAAIIFNNVNYMYSFRGLRKFKSKYYPIWKGKYLAFRKNRSLPITMLIVTRLIGKKPKDRPTS</sequence>
<comment type="similarity">
    <text evidence="2 14">Belongs to the LPG synthase family.</text>
</comment>
<evidence type="ECO:0000256" key="3">
    <source>
        <dbReference type="ARBA" id="ARBA00012014"/>
    </source>
</evidence>
<dbReference type="PANTHER" id="PTHR34697">
    <property type="entry name" value="PHOSPHATIDYLGLYCEROL LYSYLTRANSFERASE"/>
    <property type="match status" value="1"/>
</dbReference>
<keyword evidence="6 14" id="KW-0808">Transferase</keyword>
<feature type="transmembrane region" description="Helical" evidence="14">
    <location>
        <begin position="197"/>
        <end position="221"/>
    </location>
</feature>
<evidence type="ECO:0000313" key="16">
    <source>
        <dbReference type="EMBL" id="MBM7644596.1"/>
    </source>
</evidence>
<keyword evidence="11 14" id="KW-0046">Antibiotic resistance</keyword>
<feature type="transmembrane region" description="Helical" evidence="14">
    <location>
        <begin position="338"/>
        <end position="360"/>
    </location>
</feature>
<feature type="transmembrane region" description="Helical" evidence="14">
    <location>
        <begin position="404"/>
        <end position="437"/>
    </location>
</feature>
<dbReference type="InterPro" id="IPR051211">
    <property type="entry name" value="PG_lysyltransferase"/>
</dbReference>
<dbReference type="Pfam" id="PF03706">
    <property type="entry name" value="LPG_synthase_TM"/>
    <property type="match status" value="1"/>
</dbReference>
<evidence type="ECO:0000256" key="9">
    <source>
        <dbReference type="ARBA" id="ARBA00023098"/>
    </source>
</evidence>
<reference evidence="16 17" key="1">
    <citation type="submission" date="2021-01" db="EMBL/GenBank/DDBJ databases">
        <title>Genomic Encyclopedia of Type Strains, Phase IV (KMG-IV): sequencing the most valuable type-strain genomes for metagenomic binning, comparative biology and taxonomic classification.</title>
        <authorList>
            <person name="Goeker M."/>
        </authorList>
    </citation>
    <scope>NUCLEOTIDE SEQUENCE [LARGE SCALE GENOMIC DNA]</scope>
    <source>
        <strain evidence="16 17">DSM 28236</strain>
    </source>
</reference>
<dbReference type="InterPro" id="IPR024320">
    <property type="entry name" value="LPG_synthase_C"/>
</dbReference>
<evidence type="ECO:0000256" key="1">
    <source>
        <dbReference type="ARBA" id="ARBA00004651"/>
    </source>
</evidence>
<comment type="function">
    <text evidence="14">Catalyzes the transfer of a lysyl group from L-lysyl-tRNA(Lys) to membrane-bound phosphatidylglycerol (PG), which produces lysylphosphatidylglycerol (LPG), a major component of the bacterial membrane with a positive net charge. LPG synthesis contributes to bacterial virulence as it is involved in the resistance mechanism against cationic antimicrobial peptides (CAMP) produces by the host's immune system (defensins, cathelicidins) and by the competing microorganisms.</text>
</comment>